<keyword evidence="4 6" id="KW-0167">Capsid protein</keyword>
<evidence type="ECO:0000256" key="4">
    <source>
        <dbReference type="ARBA" id="ARBA00022561"/>
    </source>
</evidence>
<comment type="subcellular location">
    <subcellularLocation>
        <location evidence="1 6">Virion</location>
    </subcellularLocation>
</comment>
<comment type="similarity">
    <text evidence="2 6">Belongs to the anelloviridae capsid protein family.</text>
</comment>
<sequence>MPFWWGRRRKPWYGRWKRKRRYNPYKRRRRRFTRRRNRKTFRRGRKRRRKVRRKKKKITIQQWQPESIRKCTIKGYSTLVLGAEGRQSFCWTNQASEYIQPKAPGGGGFGCEAITLKWLYQEERRHNNIWTETNNYKDLCRYTGCHIILYRHPTIDFVFNYKISPPFDIEKFTYTAIQPQNLLLARHHKVILSQKKTPNKRHYVKVKIKCPKLMTTKWFFQRDFCKYPLVQLQAAAADMGHPRIGPLSQSQMITINFLNTKFYPEPNWAVTQNSPWLPVKTISYPLTIKYKDAKGSPIEAKIGDNWDRGPSGYYESINWKGGWFDARLLNAFEIHGRTGQAQGALPIAVGRYNPNEDTGEGNSVYLIALTKDNYKEPTATPNYVIRGLPLWMAFYGFRDFIQYTSKDKNIMSSHMFIVKCPAIKRLSTTTEQTYYPILDPEFIAGKLPFDEYLDDNQKKFWYPTANRQTTTINALVESGPYIPKLTNIKESTWELPYRYKFFFKWGGPQVTDKDVDDPETQGFYPYPNSNQKNVQVADPETQTPETMFHDWDYRRGIITQTAIKRMSENIQIDSDLETVQSEPQRKKRKITKELPYNKDKEEEIKTCLLSLCEENTCQDQNQDLHLLIQQQQQQQQLLKSNLLKLLSELKKQQRCLQLQTGHLE</sequence>
<organism evidence="8">
    <name type="scientific">Gammatorquevirus homidi5</name>
    <dbReference type="NCBI Taxonomy" id="3048390"/>
    <lineage>
        <taxon>Viruses</taxon>
        <taxon>Monodnaviria</taxon>
        <taxon>Shotokuvirae</taxon>
        <taxon>Commensaviricota</taxon>
        <taxon>Cardeaviricetes</taxon>
        <taxon>Sanitavirales</taxon>
        <taxon>Anelloviridae</taxon>
        <taxon>Gammatorquevirus</taxon>
    </lineage>
</organism>
<dbReference type="Pfam" id="PF02956">
    <property type="entry name" value="TT_ORF1"/>
    <property type="match status" value="1"/>
</dbReference>
<proteinExistence type="inferred from homology"/>
<dbReference type="GO" id="GO:0039615">
    <property type="term" value="C:T=1 icosahedral viral capsid"/>
    <property type="evidence" value="ECO:0007669"/>
    <property type="project" value="UniProtKB-UniRule"/>
</dbReference>
<accession>A0AAU8H8L6</accession>
<keyword evidence="3 6" id="KW-1140">T=1 icosahedral capsid protein</keyword>
<evidence type="ECO:0000313" key="8">
    <source>
        <dbReference type="EMBL" id="XCH55957.1"/>
    </source>
</evidence>
<evidence type="ECO:0000256" key="7">
    <source>
        <dbReference type="SAM" id="MobiDB-lite"/>
    </source>
</evidence>
<protein>
    <recommendedName>
        <fullName evidence="6">Capsid protein</fullName>
    </recommendedName>
</protein>
<dbReference type="EMBL" id="PP816711">
    <property type="protein sequence ID" value="XCH55957.1"/>
    <property type="molecule type" value="Genomic_DNA"/>
</dbReference>
<feature type="region of interest" description="Disordered" evidence="7">
    <location>
        <begin position="26"/>
        <end position="56"/>
    </location>
</feature>
<evidence type="ECO:0000256" key="1">
    <source>
        <dbReference type="ARBA" id="ARBA00004328"/>
    </source>
</evidence>
<dbReference type="InterPro" id="IPR004219">
    <property type="entry name" value="TTvirus_Unk"/>
</dbReference>
<comment type="function">
    <text evidence="6">Self-assembles to form an icosahedral capsid.</text>
</comment>
<evidence type="ECO:0000256" key="3">
    <source>
        <dbReference type="ARBA" id="ARBA00022431"/>
    </source>
</evidence>
<evidence type="ECO:0000256" key="6">
    <source>
        <dbReference type="RuleBase" id="RU361230"/>
    </source>
</evidence>
<reference evidence="8" key="1">
    <citation type="submission" date="2024-05" db="EMBL/GenBank/DDBJ databases">
        <authorList>
            <person name="Laubscher F."/>
            <person name="Chudzinski V."/>
            <person name="Cordey S."/>
            <person name="Hosszu-Fellous K."/>
            <person name="Kaiser L."/>
        </authorList>
    </citation>
    <scope>NUCLEOTIDE SEQUENCE</scope>
    <source>
        <strain evidence="8">GE-0850-24-155</strain>
    </source>
</reference>
<evidence type="ECO:0000256" key="5">
    <source>
        <dbReference type="ARBA" id="ARBA00022844"/>
    </source>
</evidence>
<name>A0AAU8H8L6_9VIRU</name>
<keyword evidence="5 6" id="KW-0946">Virion</keyword>
<evidence type="ECO:0000256" key="2">
    <source>
        <dbReference type="ARBA" id="ARBA00006131"/>
    </source>
</evidence>